<dbReference type="EMBL" id="NIRK01000001">
    <property type="protein sequence ID" value="PHI03425.1"/>
    <property type="molecule type" value="Genomic_DNA"/>
</dbReference>
<reference evidence="2 4" key="1">
    <citation type="submission" date="2017-06" db="EMBL/GenBank/DDBJ databases">
        <title>Draft genome sequence of Fusobacterium nucleatum subsp. polymorphum KCOM 1248 (=ChDC F113).</title>
        <authorList>
            <person name="Kook J.-K."/>
            <person name="Park S.-N."/>
            <person name="Lim Y.K."/>
            <person name="Roh H."/>
        </authorList>
    </citation>
    <scope>NUCLEOTIDE SEQUENCE [LARGE SCALE GENOMIC DNA]</scope>
    <source>
        <strain evidence="2">KCOM 1248</strain>
        <strain evidence="4">KCOM 1248 (ChDC F113)</strain>
    </source>
</reference>
<proteinExistence type="predicted"/>
<reference evidence="3 5" key="2">
    <citation type="submission" date="2017-06" db="EMBL/GenBank/DDBJ databases">
        <title>Draft genome sequence of Fusobacterium nucleatum subsp. polymorphum KCOM 1271 (=ChDC F305).</title>
        <authorList>
            <person name="Kook J.-K."/>
            <person name="Park S.-N."/>
            <person name="Lim Y.K."/>
            <person name="Roh H."/>
        </authorList>
    </citation>
    <scope>NUCLEOTIDE SEQUENCE [LARGE SCALE GENOMIC DNA]</scope>
    <source>
        <strain evidence="3">KCOM 1271</strain>
        <strain evidence="5">KCOM 1271 (ChDC F305)</strain>
    </source>
</reference>
<dbReference type="AlphaFoldDB" id="A0A2C6BSN7"/>
<keyword evidence="1" id="KW-0472">Membrane</keyword>
<organism evidence="3 5">
    <name type="scientific">Fusobacterium nucleatum subsp. polymorphum</name>
    <name type="common">Fusobacterium polymorphum</name>
    <dbReference type="NCBI Taxonomy" id="76857"/>
    <lineage>
        <taxon>Bacteria</taxon>
        <taxon>Fusobacteriati</taxon>
        <taxon>Fusobacteriota</taxon>
        <taxon>Fusobacteriia</taxon>
        <taxon>Fusobacteriales</taxon>
        <taxon>Fusobacteriaceae</taxon>
        <taxon>Fusobacterium</taxon>
    </lineage>
</organism>
<protein>
    <submittedName>
        <fullName evidence="3">Uncharacterized protein</fullName>
    </submittedName>
</protein>
<keyword evidence="1" id="KW-0812">Transmembrane</keyword>
<evidence type="ECO:0000313" key="3">
    <source>
        <dbReference type="EMBL" id="PHI07607.1"/>
    </source>
</evidence>
<feature type="transmembrane region" description="Helical" evidence="1">
    <location>
        <begin position="77"/>
        <end position="99"/>
    </location>
</feature>
<comment type="caution">
    <text evidence="3">The sequence shown here is derived from an EMBL/GenBank/DDBJ whole genome shotgun (WGS) entry which is preliminary data.</text>
</comment>
<keyword evidence="1" id="KW-1133">Transmembrane helix</keyword>
<feature type="transmembrane region" description="Helical" evidence="1">
    <location>
        <begin position="38"/>
        <end position="57"/>
    </location>
</feature>
<evidence type="ECO:0000313" key="2">
    <source>
        <dbReference type="EMBL" id="PHI03425.1"/>
    </source>
</evidence>
<evidence type="ECO:0000313" key="5">
    <source>
        <dbReference type="Proteomes" id="UP000224182"/>
    </source>
</evidence>
<dbReference type="Proteomes" id="UP000224182">
    <property type="component" value="Unassembled WGS sequence"/>
</dbReference>
<dbReference type="Proteomes" id="UP000223525">
    <property type="component" value="Unassembled WGS sequence"/>
</dbReference>
<accession>A0A2C6BSN7</accession>
<gene>
    <name evidence="2" type="ORF">CA836_08755</name>
    <name evidence="3" type="ORF">CBG54_00215</name>
</gene>
<sequence>MRSYYDNYYNGGKKIDNIKIVNDKNIVTIKKGIIKKKYLVLFLILHFPILPFLFAILKNLQIFENHELLAKILMYEIVFGWIIFLGVCFTGTLFFNLSLEKIEIIKDKKLINIIGDGVNLRLTSKNKINIEISVTKEHFFFTRASFKQMCTMTFIIDNEQKYKWGFRISEKKAEEIKKILENIKIEFNE</sequence>
<evidence type="ECO:0000313" key="4">
    <source>
        <dbReference type="Proteomes" id="UP000223525"/>
    </source>
</evidence>
<dbReference type="EMBL" id="NIRN01000001">
    <property type="protein sequence ID" value="PHI07607.1"/>
    <property type="molecule type" value="Genomic_DNA"/>
</dbReference>
<evidence type="ECO:0000256" key="1">
    <source>
        <dbReference type="SAM" id="Phobius"/>
    </source>
</evidence>
<name>A0A2C6BSN7_FUSNP</name>